<dbReference type="PANTHER" id="PTHR30126">
    <property type="entry name" value="HTH-TYPE TRANSCRIPTIONAL REGULATOR"/>
    <property type="match status" value="1"/>
</dbReference>
<keyword evidence="2" id="KW-0805">Transcription regulation</keyword>
<evidence type="ECO:0000313" key="6">
    <source>
        <dbReference type="EMBL" id="MBA9022017.1"/>
    </source>
</evidence>
<sequence>MTLSFSALESFYWVSQLRSFSAAAEKLNVTQPTISYRIRELEEQLGVSLFVRQKRQLLLTSEGEALKHYAESMIAIARDIESNIKTRNTGLPTLRVGVIDSFAAVCLPALLDELDNRFSGTRIAATVDTSHRLADQLSEGLLDIAVLSTPPSHDNVALELLGRQSVDWIASQKLQLPQTTVSDGELLRQRIFATPAPSNLHSLTIGALAATAGGGLRLNVCNSLGTILRLVESGTGISILPTRLLQEQIRLGMIQVLKTHTILPLQEVFIGTNKGAIVRALPQVAQMIRKVSASVGFCN</sequence>
<proteinExistence type="inferred from homology"/>
<comment type="caution">
    <text evidence="6">The sequence shown here is derived from an EMBL/GenBank/DDBJ whole genome shotgun (WGS) entry which is preliminary data.</text>
</comment>
<feature type="domain" description="HTH lysR-type" evidence="5">
    <location>
        <begin position="1"/>
        <end position="60"/>
    </location>
</feature>
<keyword evidence="7" id="KW-1185">Reference proteome</keyword>
<name>A0ABR6CC64_9HYPH</name>
<evidence type="ECO:0000256" key="2">
    <source>
        <dbReference type="ARBA" id="ARBA00023015"/>
    </source>
</evidence>
<dbReference type="InterPro" id="IPR005119">
    <property type="entry name" value="LysR_subst-bd"/>
</dbReference>
<organism evidence="6 7">
    <name type="scientific">Aminobacter ciceronei</name>
    <dbReference type="NCBI Taxonomy" id="150723"/>
    <lineage>
        <taxon>Bacteria</taxon>
        <taxon>Pseudomonadati</taxon>
        <taxon>Pseudomonadota</taxon>
        <taxon>Alphaproteobacteria</taxon>
        <taxon>Hyphomicrobiales</taxon>
        <taxon>Phyllobacteriaceae</taxon>
        <taxon>Aminobacter</taxon>
    </lineage>
</organism>
<gene>
    <name evidence="6" type="ORF">HNQ97_004027</name>
</gene>
<dbReference type="InterPro" id="IPR036388">
    <property type="entry name" value="WH-like_DNA-bd_sf"/>
</dbReference>
<dbReference type="PROSITE" id="PS50931">
    <property type="entry name" value="HTH_LYSR"/>
    <property type="match status" value="1"/>
</dbReference>
<evidence type="ECO:0000313" key="7">
    <source>
        <dbReference type="Proteomes" id="UP000587524"/>
    </source>
</evidence>
<dbReference type="Pfam" id="PF03466">
    <property type="entry name" value="LysR_substrate"/>
    <property type="match status" value="1"/>
</dbReference>
<keyword evidence="4" id="KW-0804">Transcription</keyword>
<accession>A0ABR6CC64</accession>
<dbReference type="InterPro" id="IPR036390">
    <property type="entry name" value="WH_DNA-bd_sf"/>
</dbReference>
<dbReference type="SUPFAM" id="SSF46785">
    <property type="entry name" value="Winged helix' DNA-binding domain"/>
    <property type="match status" value="1"/>
</dbReference>
<dbReference type="PRINTS" id="PR00039">
    <property type="entry name" value="HTHLYSR"/>
</dbReference>
<evidence type="ECO:0000259" key="5">
    <source>
        <dbReference type="PROSITE" id="PS50931"/>
    </source>
</evidence>
<dbReference type="Proteomes" id="UP000587524">
    <property type="component" value="Unassembled WGS sequence"/>
</dbReference>
<dbReference type="GO" id="GO:0003677">
    <property type="term" value="F:DNA binding"/>
    <property type="evidence" value="ECO:0007669"/>
    <property type="project" value="UniProtKB-KW"/>
</dbReference>
<dbReference type="RefSeq" id="WP_154385766.1">
    <property type="nucleotide sequence ID" value="NZ_JACJHY010000020.1"/>
</dbReference>
<dbReference type="InterPro" id="IPR000847">
    <property type="entry name" value="LysR_HTH_N"/>
</dbReference>
<keyword evidence="3 6" id="KW-0238">DNA-binding</keyword>
<evidence type="ECO:0000256" key="4">
    <source>
        <dbReference type="ARBA" id="ARBA00023163"/>
    </source>
</evidence>
<dbReference type="CDD" id="cd05466">
    <property type="entry name" value="PBP2_LTTR_substrate"/>
    <property type="match status" value="1"/>
</dbReference>
<dbReference type="Gene3D" id="1.10.10.10">
    <property type="entry name" value="Winged helix-like DNA-binding domain superfamily/Winged helix DNA-binding domain"/>
    <property type="match status" value="1"/>
</dbReference>
<comment type="similarity">
    <text evidence="1">Belongs to the LysR transcriptional regulatory family.</text>
</comment>
<dbReference type="EMBL" id="JACJHZ010000020">
    <property type="protein sequence ID" value="MBA9022017.1"/>
    <property type="molecule type" value="Genomic_DNA"/>
</dbReference>
<evidence type="ECO:0000256" key="3">
    <source>
        <dbReference type="ARBA" id="ARBA00023125"/>
    </source>
</evidence>
<dbReference type="SUPFAM" id="SSF53850">
    <property type="entry name" value="Periplasmic binding protein-like II"/>
    <property type="match status" value="1"/>
</dbReference>
<dbReference type="PANTHER" id="PTHR30126:SF77">
    <property type="entry name" value="TRANSCRIPTIONAL REGULATORY PROTEIN"/>
    <property type="match status" value="1"/>
</dbReference>
<dbReference type="Pfam" id="PF00126">
    <property type="entry name" value="HTH_1"/>
    <property type="match status" value="1"/>
</dbReference>
<dbReference type="Gene3D" id="3.40.190.10">
    <property type="entry name" value="Periplasmic binding protein-like II"/>
    <property type="match status" value="2"/>
</dbReference>
<reference evidence="6 7" key="1">
    <citation type="submission" date="2020-08" db="EMBL/GenBank/DDBJ databases">
        <title>Genomic Encyclopedia of Type Strains, Phase IV (KMG-IV): sequencing the most valuable type-strain genomes for metagenomic binning, comparative biology and taxonomic classification.</title>
        <authorList>
            <person name="Goeker M."/>
        </authorList>
    </citation>
    <scope>NUCLEOTIDE SEQUENCE [LARGE SCALE GENOMIC DNA]</scope>
    <source>
        <strain evidence="6 7">DSM 17455</strain>
    </source>
</reference>
<protein>
    <submittedName>
        <fullName evidence="6">DNA-binding transcriptional LysR family regulator</fullName>
    </submittedName>
</protein>
<evidence type="ECO:0000256" key="1">
    <source>
        <dbReference type="ARBA" id="ARBA00009437"/>
    </source>
</evidence>